<dbReference type="EMBL" id="JAERRJ010000004">
    <property type="protein sequence ID" value="MBL1075124.1"/>
    <property type="molecule type" value="Genomic_DNA"/>
</dbReference>
<sequence>MAAKLGVETENLRTFASECEQQHGVLEANIGRFKKTEDDITATWTGSARDAFNAFMERYYAQAEKVNDKLLETVESLMKTSGHFSEQDQVFSKSLTDLQADQAADVPIKLNLPGV</sequence>
<dbReference type="Pfam" id="PF06013">
    <property type="entry name" value="WXG100"/>
    <property type="match status" value="1"/>
</dbReference>
<comment type="caution">
    <text evidence="1">The sequence shown here is derived from an EMBL/GenBank/DDBJ whole genome shotgun (WGS) entry which is preliminary data.</text>
</comment>
<reference evidence="1 2" key="1">
    <citation type="submission" date="2021-01" db="EMBL/GenBank/DDBJ databases">
        <title>WGS of actinomycetes isolated from Thailand.</title>
        <authorList>
            <person name="Thawai C."/>
        </authorList>
    </citation>
    <scope>NUCLEOTIDE SEQUENCE [LARGE SCALE GENOMIC DNA]</scope>
    <source>
        <strain evidence="1 2">LPG 2</strain>
    </source>
</reference>
<gene>
    <name evidence="1" type="ORF">JK358_12045</name>
</gene>
<dbReference type="Proteomes" id="UP000602198">
    <property type="component" value="Unassembled WGS sequence"/>
</dbReference>
<name>A0ABS1M4J9_9NOCA</name>
<keyword evidence="2" id="KW-1185">Reference proteome</keyword>
<dbReference type="RefSeq" id="WP_201946820.1">
    <property type="nucleotide sequence ID" value="NZ_JAERRJ010000004.1"/>
</dbReference>
<dbReference type="InterPro" id="IPR036689">
    <property type="entry name" value="ESAT-6-like_sf"/>
</dbReference>
<dbReference type="Gene3D" id="1.10.287.1060">
    <property type="entry name" value="ESAT-6-like"/>
    <property type="match status" value="1"/>
</dbReference>
<evidence type="ECO:0000313" key="2">
    <source>
        <dbReference type="Proteomes" id="UP000602198"/>
    </source>
</evidence>
<dbReference type="NCBIfam" id="TIGR03930">
    <property type="entry name" value="WXG100_ESAT6"/>
    <property type="match status" value="1"/>
</dbReference>
<evidence type="ECO:0000313" key="1">
    <source>
        <dbReference type="EMBL" id="MBL1075124.1"/>
    </source>
</evidence>
<accession>A0ABS1M4J9</accession>
<dbReference type="InterPro" id="IPR010310">
    <property type="entry name" value="T7SS_ESAT-6-like"/>
</dbReference>
<proteinExistence type="predicted"/>
<organism evidence="1 2">
    <name type="scientific">Nocardia acididurans</name>
    <dbReference type="NCBI Taxonomy" id="2802282"/>
    <lineage>
        <taxon>Bacteria</taxon>
        <taxon>Bacillati</taxon>
        <taxon>Actinomycetota</taxon>
        <taxon>Actinomycetes</taxon>
        <taxon>Mycobacteriales</taxon>
        <taxon>Nocardiaceae</taxon>
        <taxon>Nocardia</taxon>
    </lineage>
</organism>
<protein>
    <submittedName>
        <fullName evidence="1">WXG100 family type VII secretion target</fullName>
    </submittedName>
</protein>
<dbReference type="SUPFAM" id="SSF140453">
    <property type="entry name" value="EsxAB dimer-like"/>
    <property type="match status" value="1"/>
</dbReference>